<gene>
    <name evidence="1" type="ORF">PENFLA_c011G05748</name>
</gene>
<proteinExistence type="predicted"/>
<evidence type="ECO:0000313" key="1">
    <source>
        <dbReference type="EMBL" id="OQE23450.1"/>
    </source>
</evidence>
<protein>
    <recommendedName>
        <fullName evidence="3">Sulfotransferase domain-containing protein</fullName>
    </recommendedName>
</protein>
<keyword evidence="2" id="KW-1185">Reference proteome</keyword>
<reference evidence="2" key="1">
    <citation type="journal article" date="2017" name="Nat. Microbiol.">
        <title>Global analysis of biosynthetic gene clusters reveals vast potential of secondary metabolite production in Penicillium species.</title>
        <authorList>
            <person name="Nielsen J.C."/>
            <person name="Grijseels S."/>
            <person name="Prigent S."/>
            <person name="Ji B."/>
            <person name="Dainat J."/>
            <person name="Nielsen K.F."/>
            <person name="Frisvad J.C."/>
            <person name="Workman M."/>
            <person name="Nielsen J."/>
        </authorList>
    </citation>
    <scope>NUCLEOTIDE SEQUENCE [LARGE SCALE GENOMIC DNA]</scope>
    <source>
        <strain evidence="2">IBT 14082</strain>
    </source>
</reference>
<dbReference type="Proteomes" id="UP000191342">
    <property type="component" value="Unassembled WGS sequence"/>
</dbReference>
<dbReference type="AlphaFoldDB" id="A0A1V6TBX6"/>
<dbReference type="PANTHER" id="PTHR48419:SF1">
    <property type="entry name" value="SULFOTRANSFERASE DOMAIN-CONTAINING PROTEIN"/>
    <property type="match status" value="1"/>
</dbReference>
<accession>A0A1V6TBX6</accession>
<evidence type="ECO:0008006" key="3">
    <source>
        <dbReference type="Google" id="ProtNLM"/>
    </source>
</evidence>
<organism evidence="1 2">
    <name type="scientific">Penicillium flavigenum</name>
    <dbReference type="NCBI Taxonomy" id="254877"/>
    <lineage>
        <taxon>Eukaryota</taxon>
        <taxon>Fungi</taxon>
        <taxon>Dikarya</taxon>
        <taxon>Ascomycota</taxon>
        <taxon>Pezizomycotina</taxon>
        <taxon>Eurotiomycetes</taxon>
        <taxon>Eurotiomycetidae</taxon>
        <taxon>Eurotiales</taxon>
        <taxon>Aspergillaceae</taxon>
        <taxon>Penicillium</taxon>
    </lineage>
</organism>
<sequence length="141" mass="16865">MTIRWSRMMYDWYDKQPDHKHDMNRRPIVLDADDIMTAPEIVIQYCNFVGLDPSKLKFNWKPMESDELENIDPEFLRMKDTLHTSDGVRQDKVAARLVLEKEAVKWRQEFGDAEAARLVKWVQAAMPDYDYMWARRLTLLN</sequence>
<dbReference type="PANTHER" id="PTHR48419">
    <property type="entry name" value="SULFOTRANSFERASE DOMAIN-CONTAINING PROTEIN"/>
    <property type="match status" value="1"/>
</dbReference>
<comment type="caution">
    <text evidence="1">The sequence shown here is derived from an EMBL/GenBank/DDBJ whole genome shotgun (WGS) entry which is preliminary data.</text>
</comment>
<dbReference type="EMBL" id="MLQL01000011">
    <property type="protein sequence ID" value="OQE23450.1"/>
    <property type="molecule type" value="Genomic_DNA"/>
</dbReference>
<dbReference type="OrthoDB" id="3650366at2759"/>
<name>A0A1V6TBX6_9EURO</name>
<dbReference type="InterPro" id="IPR053226">
    <property type="entry name" value="Pyrrolopyrazine_biosynth_F"/>
</dbReference>
<dbReference type="STRING" id="254877.A0A1V6TBX6"/>
<evidence type="ECO:0000313" key="2">
    <source>
        <dbReference type="Proteomes" id="UP000191342"/>
    </source>
</evidence>